<dbReference type="EMBL" id="AMGV01000004">
    <property type="protein sequence ID" value="KEF57386.1"/>
    <property type="molecule type" value="Genomic_DNA"/>
</dbReference>
<organism evidence="1 2">
    <name type="scientific">Exophiala aquamarina CBS 119918</name>
    <dbReference type="NCBI Taxonomy" id="1182545"/>
    <lineage>
        <taxon>Eukaryota</taxon>
        <taxon>Fungi</taxon>
        <taxon>Dikarya</taxon>
        <taxon>Ascomycota</taxon>
        <taxon>Pezizomycotina</taxon>
        <taxon>Eurotiomycetes</taxon>
        <taxon>Chaetothyriomycetidae</taxon>
        <taxon>Chaetothyriales</taxon>
        <taxon>Herpotrichiellaceae</taxon>
        <taxon>Exophiala</taxon>
    </lineage>
</organism>
<proteinExistence type="predicted"/>
<dbReference type="VEuPathDB" id="FungiDB:A1O9_05303"/>
<dbReference type="AlphaFoldDB" id="A0A072PC09"/>
<evidence type="ECO:0000313" key="1">
    <source>
        <dbReference type="EMBL" id="KEF57386.1"/>
    </source>
</evidence>
<dbReference type="Gene3D" id="3.10.110.10">
    <property type="entry name" value="Ubiquitin Conjugating Enzyme"/>
    <property type="match status" value="1"/>
</dbReference>
<dbReference type="HOGENOM" id="CLU_2885779_0_0_1"/>
<sequence length="63" mass="7412">MAGGVPQKTLGWLYDVLKREYHDPNRTYSDLAHVLSRYPGFGPRTDVYSALMRWKEDMTYMLN</sequence>
<dbReference type="STRING" id="1182545.A0A072PC09"/>
<dbReference type="OrthoDB" id="306304at2759"/>
<reference evidence="1 2" key="1">
    <citation type="submission" date="2013-03" db="EMBL/GenBank/DDBJ databases">
        <title>The Genome Sequence of Exophiala aquamarina CBS 119918.</title>
        <authorList>
            <consortium name="The Broad Institute Genomics Platform"/>
            <person name="Cuomo C."/>
            <person name="de Hoog S."/>
            <person name="Gorbushina A."/>
            <person name="Walker B."/>
            <person name="Young S.K."/>
            <person name="Zeng Q."/>
            <person name="Gargeya S."/>
            <person name="Fitzgerald M."/>
            <person name="Haas B."/>
            <person name="Abouelleil A."/>
            <person name="Allen A.W."/>
            <person name="Alvarado L."/>
            <person name="Arachchi H.M."/>
            <person name="Berlin A.M."/>
            <person name="Chapman S.B."/>
            <person name="Gainer-Dewar J."/>
            <person name="Goldberg J."/>
            <person name="Griggs A."/>
            <person name="Gujja S."/>
            <person name="Hansen M."/>
            <person name="Howarth C."/>
            <person name="Imamovic A."/>
            <person name="Ireland A."/>
            <person name="Larimer J."/>
            <person name="McCowan C."/>
            <person name="Murphy C."/>
            <person name="Pearson M."/>
            <person name="Poon T.W."/>
            <person name="Priest M."/>
            <person name="Roberts A."/>
            <person name="Saif S."/>
            <person name="Shea T."/>
            <person name="Sisk P."/>
            <person name="Sykes S."/>
            <person name="Wortman J."/>
            <person name="Nusbaum C."/>
            <person name="Birren B."/>
        </authorList>
    </citation>
    <scope>NUCLEOTIDE SEQUENCE [LARGE SCALE GENOMIC DNA]</scope>
    <source>
        <strain evidence="1 2">CBS 119918</strain>
    </source>
</reference>
<keyword evidence="2" id="KW-1185">Reference proteome</keyword>
<dbReference type="InterPro" id="IPR016135">
    <property type="entry name" value="UBQ-conjugating_enzyme/RWD"/>
</dbReference>
<dbReference type="GeneID" id="25280229"/>
<evidence type="ECO:0000313" key="2">
    <source>
        <dbReference type="Proteomes" id="UP000027920"/>
    </source>
</evidence>
<accession>A0A072PC09</accession>
<dbReference type="RefSeq" id="XP_013259976.1">
    <property type="nucleotide sequence ID" value="XM_013404522.1"/>
</dbReference>
<comment type="caution">
    <text evidence="1">The sequence shown here is derived from an EMBL/GenBank/DDBJ whole genome shotgun (WGS) entry which is preliminary data.</text>
</comment>
<dbReference type="Proteomes" id="UP000027920">
    <property type="component" value="Unassembled WGS sequence"/>
</dbReference>
<gene>
    <name evidence="1" type="ORF">A1O9_05303</name>
</gene>
<protein>
    <submittedName>
        <fullName evidence="1">Uncharacterized protein</fullName>
    </submittedName>
</protein>
<name>A0A072PC09_9EURO</name>